<dbReference type="RefSeq" id="WP_092440148.1">
    <property type="nucleotide sequence ID" value="NZ_FMYP01000065.1"/>
</dbReference>
<reference evidence="1 2" key="1">
    <citation type="submission" date="2016-09" db="EMBL/GenBank/DDBJ databases">
        <authorList>
            <person name="Capua I."/>
            <person name="De Benedictis P."/>
            <person name="Joannis T."/>
            <person name="Lombin L.H."/>
            <person name="Cattoli G."/>
        </authorList>
    </citation>
    <scope>NUCLEOTIDE SEQUENCE [LARGE SCALE GENOMIC DNA]</scope>
    <source>
        <strain evidence="1 2">A7P-90m</strain>
    </source>
</reference>
<sequence>MRNLVLVILTFLIVSCGNTVKDQAAAWESNKIYIEQYVAKYPSLADKINAQYLKAQESMEQANKLGDEKKRIHAMKYANSLCQHGVIETINRLESAIESLKTQTKTLKENIKTDEFSPKTAFLLQEATGYLEKADMLLEAKYNSSDSALIVFENESKRLEDIEHGLETHYREILDNRPIETDKNVSVNSSTDSSLQNSSSTTKIATLKCKKCGGLLKEGDVKCKNCGAPVKK</sequence>
<protein>
    <recommendedName>
        <fullName evidence="3">Zinc-ribbon domain-containing protein</fullName>
    </recommendedName>
</protein>
<dbReference type="PROSITE" id="PS51257">
    <property type="entry name" value="PROKAR_LIPOPROTEIN"/>
    <property type="match status" value="1"/>
</dbReference>
<evidence type="ECO:0008006" key="3">
    <source>
        <dbReference type="Google" id="ProtNLM"/>
    </source>
</evidence>
<gene>
    <name evidence="1" type="ORF">SAMN05216323_106522</name>
</gene>
<organism evidence="1 2">
    <name type="scientific">Williamwhitmania taraxaci</name>
    <dbReference type="NCBI Taxonomy" id="1640674"/>
    <lineage>
        <taxon>Bacteria</taxon>
        <taxon>Pseudomonadati</taxon>
        <taxon>Bacteroidota</taxon>
        <taxon>Bacteroidia</taxon>
        <taxon>Bacteroidales</taxon>
        <taxon>Williamwhitmaniaceae</taxon>
        <taxon>Williamwhitmania</taxon>
    </lineage>
</organism>
<name>A0A1G6QU66_9BACT</name>
<evidence type="ECO:0000313" key="2">
    <source>
        <dbReference type="Proteomes" id="UP000199452"/>
    </source>
</evidence>
<dbReference type="EMBL" id="FMYP01000065">
    <property type="protein sequence ID" value="SDC95444.1"/>
    <property type="molecule type" value="Genomic_DNA"/>
</dbReference>
<dbReference type="STRING" id="1640674.SAMN05216323_106522"/>
<keyword evidence="2" id="KW-1185">Reference proteome</keyword>
<proteinExistence type="predicted"/>
<dbReference type="Proteomes" id="UP000199452">
    <property type="component" value="Unassembled WGS sequence"/>
</dbReference>
<dbReference type="AlphaFoldDB" id="A0A1G6QU66"/>
<accession>A0A1G6QU66</accession>
<evidence type="ECO:0000313" key="1">
    <source>
        <dbReference type="EMBL" id="SDC95444.1"/>
    </source>
</evidence>